<dbReference type="EMBL" id="DF237038">
    <property type="protein sequence ID" value="GAQ81726.1"/>
    <property type="molecule type" value="Genomic_DNA"/>
</dbReference>
<dbReference type="AlphaFoldDB" id="A0A1Y1HYZ0"/>
<gene>
    <name evidence="3" type="ORF">KFL_000890150</name>
</gene>
<sequence>MRALKRVSFNAVDEVSFLIVKSAFSSSPFVGIRIQKLEFCCASCSIERRTTKRSGSGRQIGRGTREGHMAPHSSLPPPAENPHQRQPRQVPYKYLVPLVYAPILPLIRIGLAKQPKLRTRVFGLAVGAALLHGAWLISDLYNQESASTVPKGRRRHE</sequence>
<feature type="transmembrane region" description="Helical" evidence="2">
    <location>
        <begin position="94"/>
        <end position="111"/>
    </location>
</feature>
<dbReference type="Proteomes" id="UP000054558">
    <property type="component" value="Unassembled WGS sequence"/>
</dbReference>
<dbReference type="PANTHER" id="PTHR37713:SF1">
    <property type="entry name" value="OS05G0176600 PROTEIN"/>
    <property type="match status" value="1"/>
</dbReference>
<keyword evidence="2" id="KW-0472">Membrane</keyword>
<organism evidence="3 4">
    <name type="scientific">Klebsormidium nitens</name>
    <name type="common">Green alga</name>
    <name type="synonym">Ulothrix nitens</name>
    <dbReference type="NCBI Taxonomy" id="105231"/>
    <lineage>
        <taxon>Eukaryota</taxon>
        <taxon>Viridiplantae</taxon>
        <taxon>Streptophyta</taxon>
        <taxon>Klebsormidiophyceae</taxon>
        <taxon>Klebsormidiales</taxon>
        <taxon>Klebsormidiaceae</taxon>
        <taxon>Klebsormidium</taxon>
    </lineage>
</organism>
<dbReference type="OrthoDB" id="15596at2759"/>
<reference evidence="3 4" key="1">
    <citation type="journal article" date="2014" name="Nat. Commun.">
        <title>Klebsormidium flaccidum genome reveals primary factors for plant terrestrial adaptation.</title>
        <authorList>
            <person name="Hori K."/>
            <person name="Maruyama F."/>
            <person name="Fujisawa T."/>
            <person name="Togashi T."/>
            <person name="Yamamoto N."/>
            <person name="Seo M."/>
            <person name="Sato S."/>
            <person name="Yamada T."/>
            <person name="Mori H."/>
            <person name="Tajima N."/>
            <person name="Moriyama T."/>
            <person name="Ikeuchi M."/>
            <person name="Watanabe M."/>
            <person name="Wada H."/>
            <person name="Kobayashi K."/>
            <person name="Saito M."/>
            <person name="Masuda T."/>
            <person name="Sasaki-Sekimoto Y."/>
            <person name="Mashiguchi K."/>
            <person name="Awai K."/>
            <person name="Shimojima M."/>
            <person name="Masuda S."/>
            <person name="Iwai M."/>
            <person name="Nobusawa T."/>
            <person name="Narise T."/>
            <person name="Kondo S."/>
            <person name="Saito H."/>
            <person name="Sato R."/>
            <person name="Murakawa M."/>
            <person name="Ihara Y."/>
            <person name="Oshima-Yamada Y."/>
            <person name="Ohtaka K."/>
            <person name="Satoh M."/>
            <person name="Sonobe K."/>
            <person name="Ishii M."/>
            <person name="Ohtani R."/>
            <person name="Kanamori-Sato M."/>
            <person name="Honoki R."/>
            <person name="Miyazaki D."/>
            <person name="Mochizuki H."/>
            <person name="Umetsu J."/>
            <person name="Higashi K."/>
            <person name="Shibata D."/>
            <person name="Kamiya Y."/>
            <person name="Sato N."/>
            <person name="Nakamura Y."/>
            <person name="Tabata S."/>
            <person name="Ida S."/>
            <person name="Kurokawa K."/>
            <person name="Ohta H."/>
        </authorList>
    </citation>
    <scope>NUCLEOTIDE SEQUENCE [LARGE SCALE GENOMIC DNA]</scope>
    <source>
        <strain evidence="3 4">NIES-2285</strain>
    </source>
</reference>
<feature type="transmembrane region" description="Helical" evidence="2">
    <location>
        <begin position="117"/>
        <end position="137"/>
    </location>
</feature>
<name>A0A1Y1HYZ0_KLENI</name>
<keyword evidence="2" id="KW-1133">Transmembrane helix</keyword>
<evidence type="ECO:0000313" key="4">
    <source>
        <dbReference type="Proteomes" id="UP000054558"/>
    </source>
</evidence>
<protein>
    <submittedName>
        <fullName evidence="3">Uncharacterized protein</fullName>
    </submittedName>
</protein>
<feature type="region of interest" description="Disordered" evidence="1">
    <location>
        <begin position="52"/>
        <end position="87"/>
    </location>
</feature>
<keyword evidence="2" id="KW-0812">Transmembrane</keyword>
<keyword evidence="4" id="KW-1185">Reference proteome</keyword>
<dbReference type="PANTHER" id="PTHR37713">
    <property type="entry name" value="OS05G0176600 PROTEIN"/>
    <property type="match status" value="1"/>
</dbReference>
<evidence type="ECO:0000256" key="2">
    <source>
        <dbReference type="SAM" id="Phobius"/>
    </source>
</evidence>
<accession>A0A1Y1HYZ0</accession>
<evidence type="ECO:0000256" key="1">
    <source>
        <dbReference type="SAM" id="MobiDB-lite"/>
    </source>
</evidence>
<evidence type="ECO:0000313" key="3">
    <source>
        <dbReference type="EMBL" id="GAQ81726.1"/>
    </source>
</evidence>
<proteinExistence type="predicted"/>